<reference evidence="2 3" key="1">
    <citation type="submission" date="2019-02" db="EMBL/GenBank/DDBJ databases">
        <title>Deep-cultivation of Planctomycetes and their phenomic and genomic characterization uncovers novel biology.</title>
        <authorList>
            <person name="Wiegand S."/>
            <person name="Jogler M."/>
            <person name="Boedeker C."/>
            <person name="Pinto D."/>
            <person name="Vollmers J."/>
            <person name="Rivas-Marin E."/>
            <person name="Kohn T."/>
            <person name="Peeters S.H."/>
            <person name="Heuer A."/>
            <person name="Rast P."/>
            <person name="Oberbeckmann S."/>
            <person name="Bunk B."/>
            <person name="Jeske O."/>
            <person name="Meyerdierks A."/>
            <person name="Storesund J.E."/>
            <person name="Kallscheuer N."/>
            <person name="Luecker S."/>
            <person name="Lage O.M."/>
            <person name="Pohl T."/>
            <person name="Merkel B.J."/>
            <person name="Hornburger P."/>
            <person name="Mueller R.-W."/>
            <person name="Bruemmer F."/>
            <person name="Labrenz M."/>
            <person name="Spormann A.M."/>
            <person name="Op Den Camp H."/>
            <person name="Overmann J."/>
            <person name="Amann R."/>
            <person name="Jetten M.S.M."/>
            <person name="Mascher T."/>
            <person name="Medema M.H."/>
            <person name="Devos D.P."/>
            <person name="Kaster A.-K."/>
            <person name="Ovreas L."/>
            <person name="Rohde M."/>
            <person name="Galperin M.Y."/>
            <person name="Jogler C."/>
        </authorList>
    </citation>
    <scope>NUCLEOTIDE SEQUENCE [LARGE SCALE GENOMIC DNA]</scope>
    <source>
        <strain evidence="2 3">Mal64</strain>
    </source>
</reference>
<dbReference type="CDD" id="cd06260">
    <property type="entry name" value="DUF820-like"/>
    <property type="match status" value="1"/>
</dbReference>
<dbReference type="Proteomes" id="UP000315440">
    <property type="component" value="Unassembled WGS sequence"/>
</dbReference>
<sequence>MASADLATHNAADDGEPFDPTLIRSTVILDPQLSEEIRRQRAECGSDRFDEVWDGVYMMSPLANNEHQEFGTRLAAAIQVGMGFDFSGTILAGVNVSDRSEEWTVNFRIPDVAVYLPTTEAVDRGAFWQGGPDFAVEIVSKHDRAREKIDFYAKVGTRELMFVDRDPWRIELLRLVSGRLVSVGESSLNEDRVLASEVIPFAFRLIEGETRPRIEVTHSTTRQNWNV</sequence>
<comment type="caution">
    <text evidence="2">The sequence shown here is derived from an EMBL/GenBank/DDBJ whole genome shotgun (WGS) entry which is preliminary data.</text>
</comment>
<evidence type="ECO:0000259" key="1">
    <source>
        <dbReference type="Pfam" id="PF05685"/>
    </source>
</evidence>
<accession>A0A5C5ZIX3</accession>
<dbReference type="SUPFAM" id="SSF52980">
    <property type="entry name" value="Restriction endonuclease-like"/>
    <property type="match status" value="1"/>
</dbReference>
<feature type="domain" description="Putative restriction endonuclease" evidence="1">
    <location>
        <begin position="53"/>
        <end position="203"/>
    </location>
</feature>
<gene>
    <name evidence="2" type="ORF">Mal64_28810</name>
</gene>
<dbReference type="InterPro" id="IPR008538">
    <property type="entry name" value="Uma2"/>
</dbReference>
<dbReference type="Gene3D" id="3.90.1570.10">
    <property type="entry name" value="tt1808, chain A"/>
    <property type="match status" value="1"/>
</dbReference>
<dbReference type="InterPro" id="IPR011335">
    <property type="entry name" value="Restrct_endonuc-II-like"/>
</dbReference>
<dbReference type="AlphaFoldDB" id="A0A5C5ZIX3"/>
<name>A0A5C5ZIX3_9BACT</name>
<dbReference type="RefSeq" id="WP_146401399.1">
    <property type="nucleotide sequence ID" value="NZ_SJPQ01000003.1"/>
</dbReference>
<dbReference type="InterPro" id="IPR012296">
    <property type="entry name" value="Nuclease_put_TT1808"/>
</dbReference>
<evidence type="ECO:0000313" key="3">
    <source>
        <dbReference type="Proteomes" id="UP000315440"/>
    </source>
</evidence>
<dbReference type="Pfam" id="PF05685">
    <property type="entry name" value="Uma2"/>
    <property type="match status" value="1"/>
</dbReference>
<keyword evidence="3" id="KW-1185">Reference proteome</keyword>
<proteinExistence type="predicted"/>
<dbReference type="EMBL" id="SJPQ01000003">
    <property type="protein sequence ID" value="TWT87342.1"/>
    <property type="molecule type" value="Genomic_DNA"/>
</dbReference>
<dbReference type="OrthoDB" id="274140at2"/>
<protein>
    <recommendedName>
        <fullName evidence="1">Putative restriction endonuclease domain-containing protein</fullName>
    </recommendedName>
</protein>
<organism evidence="2 3">
    <name type="scientific">Pseudobythopirellula maris</name>
    <dbReference type="NCBI Taxonomy" id="2527991"/>
    <lineage>
        <taxon>Bacteria</taxon>
        <taxon>Pseudomonadati</taxon>
        <taxon>Planctomycetota</taxon>
        <taxon>Planctomycetia</taxon>
        <taxon>Pirellulales</taxon>
        <taxon>Lacipirellulaceae</taxon>
        <taxon>Pseudobythopirellula</taxon>
    </lineage>
</organism>
<evidence type="ECO:0000313" key="2">
    <source>
        <dbReference type="EMBL" id="TWT87342.1"/>
    </source>
</evidence>